<dbReference type="EMBL" id="OKRB01000130">
    <property type="protein sequence ID" value="SPE29066.1"/>
    <property type="molecule type" value="Genomic_DNA"/>
</dbReference>
<protein>
    <recommendedName>
        <fullName evidence="4">LamG-like jellyroll fold domain-containing protein</fullName>
    </recommendedName>
</protein>
<keyword evidence="1" id="KW-0732">Signal</keyword>
<organism evidence="2 3">
    <name type="scientific">Candidatus Sulfuritelmatomonas gaucii</name>
    <dbReference type="NCBI Taxonomy" id="2043161"/>
    <lineage>
        <taxon>Bacteria</taxon>
        <taxon>Pseudomonadati</taxon>
        <taxon>Acidobacteriota</taxon>
        <taxon>Terriglobia</taxon>
        <taxon>Terriglobales</taxon>
        <taxon>Acidobacteriaceae</taxon>
        <taxon>Candidatus Sulfuritelmatomonas</taxon>
    </lineage>
</organism>
<reference evidence="3" key="1">
    <citation type="submission" date="2018-02" db="EMBL/GenBank/DDBJ databases">
        <authorList>
            <person name="Hausmann B."/>
        </authorList>
    </citation>
    <scope>NUCLEOTIDE SEQUENCE [LARGE SCALE GENOMIC DNA]</scope>
    <source>
        <strain evidence="3">Peat soil MAG SbA5</strain>
    </source>
</reference>
<evidence type="ECO:0000313" key="3">
    <source>
        <dbReference type="Proteomes" id="UP000239735"/>
    </source>
</evidence>
<dbReference type="SUPFAM" id="SSF49899">
    <property type="entry name" value="Concanavalin A-like lectins/glucanases"/>
    <property type="match status" value="1"/>
</dbReference>
<dbReference type="InterPro" id="IPR013320">
    <property type="entry name" value="ConA-like_dom_sf"/>
</dbReference>
<accession>A0A2N9M0R8</accession>
<feature type="signal peptide" evidence="1">
    <location>
        <begin position="1"/>
        <end position="31"/>
    </location>
</feature>
<evidence type="ECO:0000256" key="1">
    <source>
        <dbReference type="SAM" id="SignalP"/>
    </source>
</evidence>
<gene>
    <name evidence="2" type="ORF">SBA5_70147</name>
</gene>
<dbReference type="Pfam" id="PF13385">
    <property type="entry name" value="Laminin_G_3"/>
    <property type="match status" value="1"/>
</dbReference>
<feature type="chain" id="PRO_5014828622" description="LamG-like jellyroll fold domain-containing protein" evidence="1">
    <location>
        <begin position="32"/>
        <end position="246"/>
    </location>
</feature>
<dbReference type="Gene3D" id="2.60.120.200">
    <property type="match status" value="1"/>
</dbReference>
<sequence length="246" mass="27215">MRRFLQGSWLRLESIPATVLLLLTAAGMAQAGAEPESTIWRFDDVDSVGGHATHVLGHPHLIDSPYGKAIEFNGVDDALFVDVHPLAGASTYTWEVIFRPDANGAQAQRFFHLAEVDPATGKDTGNRMLFEIRIVKGEWCLDSFAQSNDSRRALLNCDDLHPLGKWYRVTAVYDGKMLRNYVGDEKQGEGELHLTPQGAGHSSIGTRIDRRDYFKGAVFEARFTPRALESDEFLKMPPVVDAGAGK</sequence>
<dbReference type="Proteomes" id="UP000239735">
    <property type="component" value="Unassembled WGS sequence"/>
</dbReference>
<evidence type="ECO:0008006" key="4">
    <source>
        <dbReference type="Google" id="ProtNLM"/>
    </source>
</evidence>
<dbReference type="AlphaFoldDB" id="A0A2N9M0R8"/>
<name>A0A2N9M0R8_9BACT</name>
<proteinExistence type="predicted"/>
<evidence type="ECO:0000313" key="2">
    <source>
        <dbReference type="EMBL" id="SPE29066.1"/>
    </source>
</evidence>